<keyword evidence="1" id="KW-0677">Repeat</keyword>
<evidence type="ECO:0000256" key="3">
    <source>
        <dbReference type="PROSITE-ProRule" id="PRU00339"/>
    </source>
</evidence>
<feature type="repeat" description="TPR" evidence="3">
    <location>
        <begin position="154"/>
        <end position="187"/>
    </location>
</feature>
<accession>A0A8J7TKJ0</accession>
<keyword evidence="4" id="KW-0732">Signal</keyword>
<comment type="caution">
    <text evidence="6">The sequence shown here is derived from an EMBL/GenBank/DDBJ whole genome shotgun (WGS) entry which is preliminary data.</text>
</comment>
<evidence type="ECO:0000259" key="5">
    <source>
        <dbReference type="Pfam" id="PF25063"/>
    </source>
</evidence>
<proteinExistence type="predicted"/>
<evidence type="ECO:0000256" key="1">
    <source>
        <dbReference type="ARBA" id="ARBA00022737"/>
    </source>
</evidence>
<dbReference type="PROSITE" id="PS50005">
    <property type="entry name" value="TPR"/>
    <property type="match status" value="3"/>
</dbReference>
<feature type="repeat" description="TPR" evidence="3">
    <location>
        <begin position="326"/>
        <end position="359"/>
    </location>
</feature>
<dbReference type="Proteomes" id="UP000664277">
    <property type="component" value="Unassembled WGS sequence"/>
</dbReference>
<reference evidence="6" key="1">
    <citation type="submission" date="2021-02" db="EMBL/GenBank/DDBJ databases">
        <title>Genome-Resolved Metagenomics of a Microbial Community Performing Photosynthetic Biological Nutrient Removal.</title>
        <authorList>
            <person name="Mcdaniel E.A."/>
        </authorList>
    </citation>
    <scope>NUCLEOTIDE SEQUENCE</scope>
    <source>
        <strain evidence="6">UWPOB_OBS1</strain>
    </source>
</reference>
<dbReference type="InterPro" id="IPR050498">
    <property type="entry name" value="Ycf3"/>
</dbReference>
<keyword evidence="2 3" id="KW-0802">TPR repeat</keyword>
<dbReference type="PANTHER" id="PTHR44858:SF1">
    <property type="entry name" value="UDP-N-ACETYLGLUCOSAMINE--PEPTIDE N-ACETYLGLUCOSAMINYLTRANSFERASE SPINDLY-RELATED"/>
    <property type="match status" value="1"/>
</dbReference>
<evidence type="ECO:0000256" key="4">
    <source>
        <dbReference type="SAM" id="SignalP"/>
    </source>
</evidence>
<dbReference type="InterPro" id="IPR011990">
    <property type="entry name" value="TPR-like_helical_dom_sf"/>
</dbReference>
<dbReference type="InterPro" id="IPR019734">
    <property type="entry name" value="TPR_rpt"/>
</dbReference>
<dbReference type="Gene3D" id="1.25.40.10">
    <property type="entry name" value="Tetratricopeptide repeat domain"/>
    <property type="match status" value="3"/>
</dbReference>
<dbReference type="PROSITE" id="PS50293">
    <property type="entry name" value="TPR_REGION"/>
    <property type="match status" value="1"/>
</dbReference>
<feature type="signal peptide" evidence="4">
    <location>
        <begin position="1"/>
        <end position="34"/>
    </location>
</feature>
<dbReference type="EMBL" id="JAFLCK010000001">
    <property type="protein sequence ID" value="MBN8658790.1"/>
    <property type="molecule type" value="Genomic_DNA"/>
</dbReference>
<name>A0A8J7TKJ0_9BACT</name>
<evidence type="ECO:0000256" key="2">
    <source>
        <dbReference type="ARBA" id="ARBA00022803"/>
    </source>
</evidence>
<dbReference type="Pfam" id="PF25063">
    <property type="entry name" value="ARM_TT21_C"/>
    <property type="match status" value="1"/>
</dbReference>
<dbReference type="Pfam" id="PF13181">
    <property type="entry name" value="TPR_8"/>
    <property type="match status" value="1"/>
</dbReference>
<dbReference type="InterPro" id="IPR056834">
    <property type="entry name" value="ARM_TT21_C"/>
</dbReference>
<feature type="domain" description="Tetratricopeptide repeat protein 21A/21B C-terminal ARM" evidence="5">
    <location>
        <begin position="60"/>
        <end position="224"/>
    </location>
</feature>
<dbReference type="PANTHER" id="PTHR44858">
    <property type="entry name" value="TETRATRICOPEPTIDE REPEAT PROTEIN 6"/>
    <property type="match status" value="1"/>
</dbReference>
<organism evidence="6 7">
    <name type="scientific">Candidatus Obscuribacter phosphatis</name>
    <dbReference type="NCBI Taxonomy" id="1906157"/>
    <lineage>
        <taxon>Bacteria</taxon>
        <taxon>Bacillati</taxon>
        <taxon>Candidatus Melainabacteria</taxon>
        <taxon>Candidatus Obscuribacterales</taxon>
        <taxon>Candidatus Obscuribacteraceae</taxon>
        <taxon>Candidatus Obscuribacter</taxon>
    </lineage>
</organism>
<gene>
    <name evidence="6" type="ORF">J0M35_00390</name>
</gene>
<dbReference type="AlphaFoldDB" id="A0A8J7TKJ0"/>
<evidence type="ECO:0000313" key="6">
    <source>
        <dbReference type="EMBL" id="MBN8658790.1"/>
    </source>
</evidence>
<dbReference type="Pfam" id="PF13432">
    <property type="entry name" value="TPR_16"/>
    <property type="match status" value="1"/>
</dbReference>
<evidence type="ECO:0000313" key="7">
    <source>
        <dbReference type="Proteomes" id="UP000664277"/>
    </source>
</evidence>
<feature type="repeat" description="TPR" evidence="3">
    <location>
        <begin position="188"/>
        <end position="221"/>
    </location>
</feature>
<feature type="chain" id="PRO_5035160310" evidence="4">
    <location>
        <begin position="35"/>
        <end position="395"/>
    </location>
</feature>
<dbReference type="SUPFAM" id="SSF48452">
    <property type="entry name" value="TPR-like"/>
    <property type="match status" value="2"/>
</dbReference>
<dbReference type="SMART" id="SM00028">
    <property type="entry name" value="TPR"/>
    <property type="match status" value="9"/>
</dbReference>
<protein>
    <submittedName>
        <fullName evidence="6">Tetratricopeptide repeat protein</fullName>
    </submittedName>
</protein>
<sequence>MRPKQLKAAHCRQPLKIRLLMQLAPILLSMAVWAPCFCTAGDSKLSFEDQIEKLLKEGQAAKVLDILNDKKNQNSLAAAAQYRLKARAMEMLYRHKMAISLLQEGLVKFPKDAKLHYAMANLIYDRKDPQPAIKELTKAIALDGNFAEAYLERAKAYFVLSEHFIGQDYLSEARQDLTKATKLNPNLATAYDYEGVWATAEGRYLDAIKLFDKALKVEPRNYTFLCHRATALNFSNQTDKALKDIELACQLKPYEKTMWKSRANMLIQKKRYAEALQVVDACLNYDKGGRAYEILLLKARILSLLNRFDEAILIYDKMIALSPLDEDNYVAIGKCYLAKNNFAKALDSFNEAIGLNPDIGLYYELRATVYDRTGKHKEAENDRQKAAFLKAQKLK</sequence>